<dbReference type="PANTHER" id="PTHR30486">
    <property type="entry name" value="TWITCHING MOTILITY PROTEIN PILT"/>
    <property type="match status" value="1"/>
</dbReference>
<organism evidence="3 4">
    <name type="scientific">Paeniroseomonas aquatica</name>
    <dbReference type="NCBI Taxonomy" id="373043"/>
    <lineage>
        <taxon>Bacteria</taxon>
        <taxon>Pseudomonadati</taxon>
        <taxon>Pseudomonadota</taxon>
        <taxon>Alphaproteobacteria</taxon>
        <taxon>Acetobacterales</taxon>
        <taxon>Acetobacteraceae</taxon>
        <taxon>Paeniroseomonas</taxon>
    </lineage>
</organism>
<dbReference type="Pfam" id="PF00437">
    <property type="entry name" value="T2SSE"/>
    <property type="match status" value="1"/>
</dbReference>
<accession>A0ABT7ZZU9</accession>
<dbReference type="Proteomes" id="UP001529369">
    <property type="component" value="Unassembled WGS sequence"/>
</dbReference>
<reference evidence="4" key="1">
    <citation type="journal article" date="2019" name="Int. J. Syst. Evol. Microbiol.">
        <title>The Global Catalogue of Microorganisms (GCM) 10K type strain sequencing project: providing services to taxonomists for standard genome sequencing and annotation.</title>
        <authorList>
            <consortium name="The Broad Institute Genomics Platform"/>
            <consortium name="The Broad Institute Genome Sequencing Center for Infectious Disease"/>
            <person name="Wu L."/>
            <person name="Ma J."/>
        </authorList>
    </citation>
    <scope>NUCLEOTIDE SEQUENCE [LARGE SCALE GENOMIC DNA]</scope>
    <source>
        <strain evidence="4">CECT 7131</strain>
    </source>
</reference>
<evidence type="ECO:0000256" key="1">
    <source>
        <dbReference type="ARBA" id="ARBA00006611"/>
    </source>
</evidence>
<dbReference type="Gene3D" id="3.30.450.90">
    <property type="match status" value="1"/>
</dbReference>
<dbReference type="PANTHER" id="PTHR30486:SF6">
    <property type="entry name" value="TYPE IV PILUS RETRACTATION ATPASE PILT"/>
    <property type="match status" value="1"/>
</dbReference>
<evidence type="ECO:0000313" key="3">
    <source>
        <dbReference type="EMBL" id="MDN3563003.1"/>
    </source>
</evidence>
<comment type="caution">
    <text evidence="3">The sequence shown here is derived from an EMBL/GenBank/DDBJ whole genome shotgun (WGS) entry which is preliminary data.</text>
</comment>
<protein>
    <submittedName>
        <fullName evidence="3">ATPase, T2SS/T4P/T4SS family</fullName>
    </submittedName>
</protein>
<dbReference type="RefSeq" id="WP_290314733.1">
    <property type="nucleotide sequence ID" value="NZ_JAUFPN010000009.1"/>
</dbReference>
<dbReference type="EMBL" id="JAUFPN010000009">
    <property type="protein sequence ID" value="MDN3563003.1"/>
    <property type="molecule type" value="Genomic_DNA"/>
</dbReference>
<dbReference type="InterPro" id="IPR027417">
    <property type="entry name" value="P-loop_NTPase"/>
</dbReference>
<dbReference type="InterPro" id="IPR001482">
    <property type="entry name" value="T2SS/T4SS_dom"/>
</dbReference>
<evidence type="ECO:0000259" key="2">
    <source>
        <dbReference type="Pfam" id="PF00437"/>
    </source>
</evidence>
<name>A0ABT7ZZU9_9PROT</name>
<comment type="similarity">
    <text evidence="1">Belongs to the GSP E family.</text>
</comment>
<sequence length="345" mass="36895">MNEAAMLLDEVLAPLAADLADPAIEDVAVNGPGEWWARGPDGWRRRTSPELDFDTLEGIGILAGSLRKQDIGRGNPLCGGELHTGHRFQVVLPPAVPTGTISLTFRRPSDHVSPLAAVPDRYDTARWNRWGGRQAGRRHDSAALLDLYDAGDVVAFLRAVVRTRRTPLLAGATGAGKTFMSKSMLAEAETGLRVATIEDALEMAVRQPNCVRLLFAAGGEGGVTPADCLHAALRMRPDLIPVQELREPHSAWVYLNEIATGHPGSPTTIHGETAPQAVRRLFSLLKGSPQGASISDEVLLGMIGAAIDVIVPIGTEGASRRLGEVWFADDAARRGETIADLLRAP</sequence>
<evidence type="ECO:0000313" key="4">
    <source>
        <dbReference type="Proteomes" id="UP001529369"/>
    </source>
</evidence>
<proteinExistence type="inferred from homology"/>
<feature type="domain" description="Bacterial type II secretion system protein E" evidence="2">
    <location>
        <begin position="154"/>
        <end position="284"/>
    </location>
</feature>
<gene>
    <name evidence="3" type="ORF">QWZ14_01235</name>
</gene>
<keyword evidence="4" id="KW-1185">Reference proteome</keyword>
<dbReference type="CDD" id="cd01130">
    <property type="entry name" value="VirB11-like_ATPase"/>
    <property type="match status" value="1"/>
</dbReference>
<dbReference type="InterPro" id="IPR050921">
    <property type="entry name" value="T4SS_GSP_E_ATPase"/>
</dbReference>
<dbReference type="SUPFAM" id="SSF52540">
    <property type="entry name" value="P-loop containing nucleoside triphosphate hydrolases"/>
    <property type="match status" value="1"/>
</dbReference>
<dbReference type="Gene3D" id="3.40.50.300">
    <property type="entry name" value="P-loop containing nucleotide triphosphate hydrolases"/>
    <property type="match status" value="1"/>
</dbReference>